<dbReference type="Proteomes" id="UP000297890">
    <property type="component" value="Unassembled WGS sequence"/>
</dbReference>
<evidence type="ECO:0000256" key="1">
    <source>
        <dbReference type="ARBA" id="ARBA00005417"/>
    </source>
</evidence>
<proteinExistence type="inferred from homology"/>
<evidence type="ECO:0000259" key="5">
    <source>
        <dbReference type="PROSITE" id="PS50893"/>
    </source>
</evidence>
<dbReference type="OrthoDB" id="9781337at2"/>
<comment type="caution">
    <text evidence="6">The sequence shown here is derived from an EMBL/GenBank/DDBJ whole genome shotgun (WGS) entry which is preliminary data.</text>
</comment>
<dbReference type="GO" id="GO:0016887">
    <property type="term" value="F:ATP hydrolysis activity"/>
    <property type="evidence" value="ECO:0007669"/>
    <property type="project" value="InterPro"/>
</dbReference>
<dbReference type="Gene3D" id="3.40.50.300">
    <property type="entry name" value="P-loop containing nucleotide triphosphate hydrolases"/>
    <property type="match status" value="1"/>
</dbReference>
<dbReference type="SMART" id="SM00382">
    <property type="entry name" value="AAA"/>
    <property type="match status" value="1"/>
</dbReference>
<feature type="domain" description="ABC transporter" evidence="5">
    <location>
        <begin position="9"/>
        <end position="239"/>
    </location>
</feature>
<dbReference type="InterPro" id="IPR003439">
    <property type="entry name" value="ABC_transporter-like_ATP-bd"/>
</dbReference>
<accession>A0A4Z0FAC7</accession>
<keyword evidence="3" id="KW-0547">Nucleotide-binding</keyword>
<dbReference type="CDD" id="cd03230">
    <property type="entry name" value="ABC_DR_subfamily_A"/>
    <property type="match status" value="1"/>
</dbReference>
<evidence type="ECO:0000256" key="3">
    <source>
        <dbReference type="ARBA" id="ARBA00022741"/>
    </source>
</evidence>
<dbReference type="InterPro" id="IPR003593">
    <property type="entry name" value="AAA+_ATPase"/>
</dbReference>
<evidence type="ECO:0000313" key="7">
    <source>
        <dbReference type="Proteomes" id="UP000297890"/>
    </source>
</evidence>
<dbReference type="PANTHER" id="PTHR43335:SF11">
    <property type="entry name" value="ABC TRANSPORTER RELATED"/>
    <property type="match status" value="1"/>
</dbReference>
<keyword evidence="7" id="KW-1185">Reference proteome</keyword>
<evidence type="ECO:0000256" key="4">
    <source>
        <dbReference type="ARBA" id="ARBA00022840"/>
    </source>
</evidence>
<dbReference type="InterPro" id="IPR027417">
    <property type="entry name" value="P-loop_NTPase"/>
</dbReference>
<reference evidence="6 7" key="1">
    <citation type="journal article" date="2019" name="ISME J.">
        <title>Candidatus Macondimonas diazotrophica, a novel gammaproteobacterial genus dominating crude-oil-contaminated coastal sediments.</title>
        <authorList>
            <person name="Karthikeyan S."/>
            <person name="Konstantinidis K."/>
        </authorList>
    </citation>
    <scope>NUCLEOTIDE SEQUENCE [LARGE SCALE GENOMIC DNA]</scope>
    <source>
        <strain evidence="6 7">KTK01</strain>
    </source>
</reference>
<comment type="similarity">
    <text evidence="1">Belongs to the ABC transporter superfamily.</text>
</comment>
<name>A0A4Z0FAC7_9GAMM</name>
<dbReference type="PROSITE" id="PS50893">
    <property type="entry name" value="ABC_TRANSPORTER_2"/>
    <property type="match status" value="1"/>
</dbReference>
<dbReference type="PANTHER" id="PTHR43335">
    <property type="entry name" value="ABC TRANSPORTER, ATP-BINDING PROTEIN"/>
    <property type="match status" value="1"/>
</dbReference>
<gene>
    <name evidence="6" type="ORF">E4680_04885</name>
</gene>
<evidence type="ECO:0000256" key="2">
    <source>
        <dbReference type="ARBA" id="ARBA00022448"/>
    </source>
</evidence>
<dbReference type="EMBL" id="SRIO01000004">
    <property type="protein sequence ID" value="TFZ83386.1"/>
    <property type="molecule type" value="Genomic_DNA"/>
</dbReference>
<keyword evidence="2" id="KW-0813">Transport</keyword>
<dbReference type="Pfam" id="PF00005">
    <property type="entry name" value="ABC_tran"/>
    <property type="match status" value="1"/>
</dbReference>
<evidence type="ECO:0000313" key="6">
    <source>
        <dbReference type="EMBL" id="TFZ83386.1"/>
    </source>
</evidence>
<dbReference type="SUPFAM" id="SSF52540">
    <property type="entry name" value="P-loop containing nucleoside triphosphate hydrolases"/>
    <property type="match status" value="1"/>
</dbReference>
<protein>
    <submittedName>
        <fullName evidence="6">ABC transporter ATP-binding protein</fullName>
    </submittedName>
</protein>
<dbReference type="RefSeq" id="WP_135281266.1">
    <property type="nucleotide sequence ID" value="NZ_SRIO01000004.1"/>
</dbReference>
<organism evidence="6 7">
    <name type="scientific">Candidatus Macondimonas diazotrophica</name>
    <dbReference type="NCBI Taxonomy" id="2305248"/>
    <lineage>
        <taxon>Bacteria</taxon>
        <taxon>Pseudomonadati</taxon>
        <taxon>Pseudomonadota</taxon>
        <taxon>Gammaproteobacteria</taxon>
        <taxon>Chromatiales</taxon>
        <taxon>Ectothiorhodospiraceae</taxon>
        <taxon>Candidatus Macondimonas</taxon>
    </lineage>
</organism>
<sequence length="318" mass="34539">MGGDSAPVIETRHLGKRYGKTWVVREVTMAVAAGEIIGLLGPNGAGKTTTILMLLGLTEPSSGSVRVLGLDPARRPLSVKRRVGYLPDRVGFYDELSGRENLVYTARLNGLASPVFSPRIEAALMRMGLADVAHHRVATYSRGMRQRLGLAELLVKAPQVAILDEPTLGLDPEAADSFLSLVRGLRAEGMTVLLSSHLLHQVQAVCDRVALFHRGQLALMDSVPALARRVLGAQWCLEVAIDGDPARTRTVLAALPEVHVEPLTPNHYVLRATRDVRPQLMASLAAAGLGLAVLIPKTPDLDEIYRRYFQDENRDGQT</sequence>
<dbReference type="GO" id="GO:0005524">
    <property type="term" value="F:ATP binding"/>
    <property type="evidence" value="ECO:0007669"/>
    <property type="project" value="UniProtKB-KW"/>
</dbReference>
<dbReference type="AlphaFoldDB" id="A0A4Z0FAC7"/>
<keyword evidence="4 6" id="KW-0067">ATP-binding</keyword>